<name>A0ABU4FXK5_9BACL</name>
<comment type="caution">
    <text evidence="3">The sequence shown here is derived from an EMBL/GenBank/DDBJ whole genome shotgun (WGS) entry which is preliminary data.</text>
</comment>
<evidence type="ECO:0000256" key="1">
    <source>
        <dbReference type="SAM" id="Phobius"/>
    </source>
</evidence>
<dbReference type="RefSeq" id="WP_317935005.1">
    <property type="nucleotide sequence ID" value="NZ_JAUBDH010000003.1"/>
</dbReference>
<protein>
    <submittedName>
        <fullName evidence="3">DUF3899 domain-containing protein</fullName>
    </submittedName>
</protein>
<accession>A0ABU4FXK5</accession>
<dbReference type="Proteomes" id="UP001280629">
    <property type="component" value="Unassembled WGS sequence"/>
</dbReference>
<proteinExistence type="predicted"/>
<feature type="domain" description="DUF3899" evidence="2">
    <location>
        <begin position="32"/>
        <end position="107"/>
    </location>
</feature>
<keyword evidence="1" id="KW-0812">Transmembrane</keyword>
<evidence type="ECO:0000259" key="2">
    <source>
        <dbReference type="Pfam" id="PF13038"/>
    </source>
</evidence>
<feature type="transmembrane region" description="Helical" evidence="1">
    <location>
        <begin position="35"/>
        <end position="52"/>
    </location>
</feature>
<evidence type="ECO:0000313" key="3">
    <source>
        <dbReference type="EMBL" id="MDW0109453.1"/>
    </source>
</evidence>
<dbReference type="EMBL" id="JAUBDH010000003">
    <property type="protein sequence ID" value="MDW0109453.1"/>
    <property type="molecule type" value="Genomic_DNA"/>
</dbReference>
<dbReference type="Pfam" id="PF13038">
    <property type="entry name" value="DUF3899"/>
    <property type="match status" value="1"/>
</dbReference>
<feature type="transmembrane region" description="Helical" evidence="1">
    <location>
        <begin position="6"/>
        <end position="23"/>
    </location>
</feature>
<sequence length="114" mass="12993">MKKITVLFLVSQFIIFILSYLSNDGITLLTYINNSFYVGGFLLFTGGIVYIFRTGSFDFFTSSMRKVMSTKNTRDAFDSMRSPSEVFSMSPKVLFLTGIPIYIVMFVAMAIYYS</sequence>
<gene>
    <name evidence="3" type="ORF">QT716_05215</name>
</gene>
<keyword evidence="4" id="KW-1185">Reference proteome</keyword>
<evidence type="ECO:0000313" key="4">
    <source>
        <dbReference type="Proteomes" id="UP001280629"/>
    </source>
</evidence>
<feature type="transmembrane region" description="Helical" evidence="1">
    <location>
        <begin position="93"/>
        <end position="113"/>
    </location>
</feature>
<dbReference type="InterPro" id="IPR025007">
    <property type="entry name" value="DUF3899"/>
</dbReference>
<keyword evidence="1" id="KW-1133">Transmembrane helix</keyword>
<reference evidence="3 4" key="1">
    <citation type="submission" date="2023-06" db="EMBL/GenBank/DDBJ databases">
        <title>Sporosarcina sp. nov., isolated from Korean traditional fermented seafood 'Jeotgal'.</title>
        <authorList>
            <person name="Yang A.-I."/>
            <person name="Shin N.-R."/>
        </authorList>
    </citation>
    <scope>NUCLEOTIDE SEQUENCE [LARGE SCALE GENOMIC DNA]</scope>
    <source>
        <strain evidence="3 4">KCTC3840</strain>
    </source>
</reference>
<organism evidence="3 4">
    <name type="scientific">Sporosarcina aquimarina</name>
    <dbReference type="NCBI Taxonomy" id="114975"/>
    <lineage>
        <taxon>Bacteria</taxon>
        <taxon>Bacillati</taxon>
        <taxon>Bacillota</taxon>
        <taxon>Bacilli</taxon>
        <taxon>Bacillales</taxon>
        <taxon>Caryophanaceae</taxon>
        <taxon>Sporosarcina</taxon>
    </lineage>
</organism>
<keyword evidence="1" id="KW-0472">Membrane</keyword>